<sequence>MVWKPQRLLALSMVAVVVAGCGDRESSSASESPSSASAVVASPGRPNLDQYLDQDVDWSTCPQRADAQCGSITVPIDYARPDDASIEIPVIRVPATDPDRRLGVLTFPPGGPGSSGFDYVLNSGDDPAITRLGQRYDLIGWDPRGFGRSAAIQCLSDDEMDDYLATDFAPTDDAGVERVIAAQHEFADGCARNAGLLLGFVGPETVVKDMDILRSALDEERLNILGISYGTSLAQHYAQQFGDRLGRMVLDSVDDPATDAGVESYDDGSNPAAPEDDSDPGFSSEVDDPDKIVDMILTRCIQQPDCPLGGDHDAARAALSALIDKVIASPIPLPDGRKLGISMLLTAAFQATYAEEEWPALTNGIADALNGDDGTKLASLADYFDGRDSSGHYNHKRDYFWSVLCLAGDPGVYRKRSDQEITAHLNREASQSASHSPLFGVFDAYSRSVCSFWPLPPTVAPAPIVLDNVPPILLVNNTGDPATPAADAQRVADALKGSVLVLSQRDDHDAFGHGSQCIDDIVVNYFFDGTLPAAGTRCG</sequence>
<dbReference type="SUPFAM" id="SSF53474">
    <property type="entry name" value="alpha/beta-Hydrolases"/>
    <property type="match status" value="1"/>
</dbReference>
<dbReference type="Pfam" id="PF08386">
    <property type="entry name" value="Abhydrolase_4"/>
    <property type="match status" value="1"/>
</dbReference>
<feature type="domain" description="AB hydrolase-1" evidence="5">
    <location>
        <begin position="105"/>
        <end position="259"/>
    </location>
</feature>
<evidence type="ECO:0000313" key="7">
    <source>
        <dbReference type="EMBL" id="BBY57074.1"/>
    </source>
</evidence>
<dbReference type="Gene3D" id="3.40.50.1820">
    <property type="entry name" value="alpha/beta hydrolase"/>
    <property type="match status" value="1"/>
</dbReference>
<accession>A0A7I7SJD7</accession>
<keyword evidence="2" id="KW-0732">Signal</keyword>
<evidence type="ECO:0000256" key="2">
    <source>
        <dbReference type="ARBA" id="ARBA00022729"/>
    </source>
</evidence>
<dbReference type="AlphaFoldDB" id="A0A7I7SJD7"/>
<feature type="domain" description="Peptidase S33 tripeptidyl aminopeptidase-like C-terminal" evidence="6">
    <location>
        <begin position="437"/>
        <end position="538"/>
    </location>
</feature>
<dbReference type="EMBL" id="AP022595">
    <property type="protein sequence ID" value="BBY57074.1"/>
    <property type="molecule type" value="Genomic_DNA"/>
</dbReference>
<protein>
    <submittedName>
        <fullName evidence="7">Proteinase</fullName>
    </submittedName>
</protein>
<proteinExistence type="inferred from homology"/>
<evidence type="ECO:0000256" key="3">
    <source>
        <dbReference type="ARBA" id="ARBA00022801"/>
    </source>
</evidence>
<evidence type="ECO:0000256" key="4">
    <source>
        <dbReference type="SAM" id="MobiDB-lite"/>
    </source>
</evidence>
<gene>
    <name evidence="7" type="ORF">MSAR_02100</name>
</gene>
<dbReference type="Pfam" id="PF00561">
    <property type="entry name" value="Abhydrolase_1"/>
    <property type="match status" value="1"/>
</dbReference>
<dbReference type="InterPro" id="IPR029058">
    <property type="entry name" value="AB_hydrolase_fold"/>
</dbReference>
<dbReference type="PROSITE" id="PS51257">
    <property type="entry name" value="PROKAR_LIPOPROTEIN"/>
    <property type="match status" value="1"/>
</dbReference>
<keyword evidence="8" id="KW-1185">Reference proteome</keyword>
<dbReference type="InterPro" id="IPR000073">
    <property type="entry name" value="AB_hydrolase_1"/>
</dbReference>
<evidence type="ECO:0000313" key="8">
    <source>
        <dbReference type="Proteomes" id="UP000466445"/>
    </source>
</evidence>
<dbReference type="PANTHER" id="PTHR43248">
    <property type="entry name" value="2-SUCCINYL-6-HYDROXY-2,4-CYCLOHEXADIENE-1-CARBOXYLATE SYNTHASE"/>
    <property type="match status" value="1"/>
</dbReference>
<feature type="region of interest" description="Disordered" evidence="4">
    <location>
        <begin position="256"/>
        <end position="286"/>
    </location>
</feature>
<reference evidence="7 8" key="1">
    <citation type="journal article" date="2019" name="Emerg. Microbes Infect.">
        <title>Comprehensive subspecies identification of 175 nontuberculous mycobacteria species based on 7547 genomic profiles.</title>
        <authorList>
            <person name="Matsumoto Y."/>
            <person name="Kinjo T."/>
            <person name="Motooka D."/>
            <person name="Nabeya D."/>
            <person name="Jung N."/>
            <person name="Uechi K."/>
            <person name="Horii T."/>
            <person name="Iida T."/>
            <person name="Fujita J."/>
            <person name="Nakamura S."/>
        </authorList>
    </citation>
    <scope>NUCLEOTIDE SEQUENCE [LARGE SCALE GENOMIC DNA]</scope>
    <source>
        <strain evidence="7 8">JCM 30395</strain>
    </source>
</reference>
<feature type="region of interest" description="Disordered" evidence="4">
    <location>
        <begin position="24"/>
        <end position="45"/>
    </location>
</feature>
<dbReference type="Proteomes" id="UP000466445">
    <property type="component" value="Chromosome"/>
</dbReference>
<dbReference type="RefSeq" id="WP_163694438.1">
    <property type="nucleotide sequence ID" value="NZ_AP022595.1"/>
</dbReference>
<dbReference type="KEGG" id="msar:MSAR_02100"/>
<evidence type="ECO:0000256" key="1">
    <source>
        <dbReference type="ARBA" id="ARBA00010088"/>
    </source>
</evidence>
<dbReference type="InterPro" id="IPR013595">
    <property type="entry name" value="Pept_S33_TAP-like_C"/>
</dbReference>
<feature type="compositionally biased region" description="Low complexity" evidence="4">
    <location>
        <begin position="27"/>
        <end position="43"/>
    </location>
</feature>
<organism evidence="7 8">
    <name type="scientific">Mycolicibacterium sarraceniae</name>
    <dbReference type="NCBI Taxonomy" id="1534348"/>
    <lineage>
        <taxon>Bacteria</taxon>
        <taxon>Bacillati</taxon>
        <taxon>Actinomycetota</taxon>
        <taxon>Actinomycetes</taxon>
        <taxon>Mycobacteriales</taxon>
        <taxon>Mycobacteriaceae</taxon>
        <taxon>Mycolicibacterium</taxon>
    </lineage>
</organism>
<comment type="similarity">
    <text evidence="1">Belongs to the peptidase S33 family.</text>
</comment>
<evidence type="ECO:0000259" key="5">
    <source>
        <dbReference type="Pfam" id="PF00561"/>
    </source>
</evidence>
<evidence type="ECO:0000259" key="6">
    <source>
        <dbReference type="Pfam" id="PF08386"/>
    </source>
</evidence>
<dbReference type="InterPro" id="IPR051601">
    <property type="entry name" value="Serine_prot/Carboxylest_S33"/>
</dbReference>
<dbReference type="GO" id="GO:0016787">
    <property type="term" value="F:hydrolase activity"/>
    <property type="evidence" value="ECO:0007669"/>
    <property type="project" value="UniProtKB-KW"/>
</dbReference>
<name>A0A7I7SJD7_9MYCO</name>
<keyword evidence="3" id="KW-0378">Hydrolase</keyword>
<dbReference type="PANTHER" id="PTHR43248:SF29">
    <property type="entry name" value="TRIPEPTIDYL AMINOPEPTIDASE"/>
    <property type="match status" value="1"/>
</dbReference>